<keyword evidence="5" id="KW-0812">Transmembrane</keyword>
<dbReference type="GO" id="GO:0012505">
    <property type="term" value="C:endomembrane system"/>
    <property type="evidence" value="ECO:0007669"/>
    <property type="project" value="TreeGrafter"/>
</dbReference>
<dbReference type="InterPro" id="IPR046357">
    <property type="entry name" value="PPIase_dom_sf"/>
</dbReference>
<keyword evidence="8" id="KW-1185">Reference proteome</keyword>
<keyword evidence="5" id="KW-0472">Membrane</keyword>
<gene>
    <name evidence="7" type="ORF">PHYEVI_LOCUS6705</name>
</gene>
<dbReference type="GO" id="GO:0043066">
    <property type="term" value="P:negative regulation of apoptotic process"/>
    <property type="evidence" value="ECO:0007669"/>
    <property type="project" value="TreeGrafter"/>
</dbReference>
<dbReference type="OrthoDB" id="532682at2759"/>
<dbReference type="InterPro" id="IPR019734">
    <property type="entry name" value="TPR_rpt"/>
</dbReference>
<dbReference type="Gene3D" id="3.10.50.40">
    <property type="match status" value="1"/>
</dbReference>
<feature type="transmembrane region" description="Helical" evidence="5">
    <location>
        <begin position="368"/>
        <end position="390"/>
    </location>
</feature>
<keyword evidence="3" id="KW-0413">Isomerase</keyword>
<reference evidence="7" key="1">
    <citation type="submission" date="2022-01" db="EMBL/GenBank/DDBJ databases">
        <authorList>
            <person name="King R."/>
        </authorList>
    </citation>
    <scope>NUCLEOTIDE SEQUENCE</scope>
</reference>
<feature type="region of interest" description="Disordered" evidence="4">
    <location>
        <begin position="1"/>
        <end position="54"/>
    </location>
</feature>
<dbReference type="Pfam" id="PF00254">
    <property type="entry name" value="FKBP_C"/>
    <property type="match status" value="1"/>
</dbReference>
<protein>
    <recommendedName>
        <fullName evidence="3">peptidylprolyl isomerase</fullName>
        <ecNumber evidence="3">5.2.1.8</ecNumber>
    </recommendedName>
</protein>
<dbReference type="SUPFAM" id="SSF48452">
    <property type="entry name" value="TPR-like"/>
    <property type="match status" value="1"/>
</dbReference>
<feature type="domain" description="PPIase FKBP-type" evidence="6">
    <location>
        <begin position="88"/>
        <end position="172"/>
    </location>
</feature>
<comment type="catalytic activity">
    <reaction evidence="3">
        <text>[protein]-peptidylproline (omega=180) = [protein]-peptidylproline (omega=0)</text>
        <dbReference type="Rhea" id="RHEA:16237"/>
        <dbReference type="Rhea" id="RHEA-COMP:10747"/>
        <dbReference type="Rhea" id="RHEA-COMP:10748"/>
        <dbReference type="ChEBI" id="CHEBI:83833"/>
        <dbReference type="ChEBI" id="CHEBI:83834"/>
        <dbReference type="EC" id="5.2.1.8"/>
    </reaction>
</comment>
<evidence type="ECO:0000256" key="3">
    <source>
        <dbReference type="PROSITE-ProRule" id="PRU00277"/>
    </source>
</evidence>
<dbReference type="Gene3D" id="1.25.40.10">
    <property type="entry name" value="Tetratricopeptide repeat domain"/>
    <property type="match status" value="1"/>
</dbReference>
<dbReference type="EMBL" id="OU900096">
    <property type="protein sequence ID" value="CAG9860350.1"/>
    <property type="molecule type" value="Genomic_DNA"/>
</dbReference>
<evidence type="ECO:0000259" key="6">
    <source>
        <dbReference type="PROSITE" id="PS50059"/>
    </source>
</evidence>
<keyword evidence="3" id="KW-0697">Rotamase</keyword>
<dbReference type="SUPFAM" id="SSF54534">
    <property type="entry name" value="FKBP-like"/>
    <property type="match status" value="1"/>
</dbReference>
<sequence length="392" mass="44097">MSESLIESEKHVDNSEVLETSLEQQKTENEVFIKNETETDNEEYEHEKPAEVEEIPEPQPEWVDLLGSGAIMKKLLTEGKPDSRPQRSEKCIINYTLYLKDETVVESASNFQLNLGESDVIQGLDVALGLMNIGEKCRLQIEPRLAFSKKGLASDIPPDATVIYDVELVQVEPEDVIDSMTIGERRQKGNKKRERGNWWYVRGENNIAIQCYRRALDYLDEVEGGEQASKNDNEKSEILDSDLQSILEDRISVCNNMAAAQIKMENYNAALSSLQIVLKCQPNNVKAHFRKAKVFIGKNDLSTAMKCLLKAKELAPNDAEIQKEIAKVTKLLDKQKTSEKELARRMFNGKAKTGDVNKRKKKARGSRLAFWGTLGAAVALGTAGILAYRFKV</sequence>
<dbReference type="InterPro" id="IPR001179">
    <property type="entry name" value="PPIase_FKBP_dom"/>
</dbReference>
<dbReference type="EC" id="5.2.1.8" evidence="3"/>
<dbReference type="Pfam" id="PF14559">
    <property type="entry name" value="TPR_19"/>
    <property type="match status" value="1"/>
</dbReference>
<keyword evidence="1" id="KW-0677">Repeat</keyword>
<name>A0A9N9TTR8_PHYSR</name>
<dbReference type="GO" id="GO:0005829">
    <property type="term" value="C:cytosol"/>
    <property type="evidence" value="ECO:0007669"/>
    <property type="project" value="TreeGrafter"/>
</dbReference>
<keyword evidence="2" id="KW-0802">TPR repeat</keyword>
<dbReference type="GO" id="GO:0044183">
    <property type="term" value="F:protein folding chaperone"/>
    <property type="evidence" value="ECO:0007669"/>
    <property type="project" value="TreeGrafter"/>
</dbReference>
<dbReference type="GO" id="GO:0005740">
    <property type="term" value="C:mitochondrial envelope"/>
    <property type="evidence" value="ECO:0007669"/>
    <property type="project" value="TreeGrafter"/>
</dbReference>
<evidence type="ECO:0000256" key="4">
    <source>
        <dbReference type="SAM" id="MobiDB-lite"/>
    </source>
</evidence>
<dbReference type="PROSITE" id="PS50059">
    <property type="entry name" value="FKBP_PPIASE"/>
    <property type="match status" value="1"/>
</dbReference>
<evidence type="ECO:0000313" key="8">
    <source>
        <dbReference type="Proteomes" id="UP001153712"/>
    </source>
</evidence>
<evidence type="ECO:0000256" key="5">
    <source>
        <dbReference type="SAM" id="Phobius"/>
    </source>
</evidence>
<evidence type="ECO:0000256" key="2">
    <source>
        <dbReference type="ARBA" id="ARBA00022803"/>
    </source>
</evidence>
<dbReference type="InterPro" id="IPR011990">
    <property type="entry name" value="TPR-like_helical_dom_sf"/>
</dbReference>
<dbReference type="PANTHER" id="PTHR46512">
    <property type="entry name" value="PEPTIDYLPROLYL ISOMERASE"/>
    <property type="match status" value="1"/>
</dbReference>
<accession>A0A9N9TTR8</accession>
<dbReference type="InterPro" id="IPR050754">
    <property type="entry name" value="FKBP4/5/8-like"/>
</dbReference>
<proteinExistence type="predicted"/>
<dbReference type="GO" id="GO:0016020">
    <property type="term" value="C:membrane"/>
    <property type="evidence" value="ECO:0007669"/>
    <property type="project" value="TreeGrafter"/>
</dbReference>
<dbReference type="Proteomes" id="UP001153712">
    <property type="component" value="Chromosome 3"/>
</dbReference>
<dbReference type="PANTHER" id="PTHR46512:SF1">
    <property type="entry name" value="PEPTIDYLPROLYL ISOMERASE"/>
    <property type="match status" value="1"/>
</dbReference>
<evidence type="ECO:0000256" key="1">
    <source>
        <dbReference type="ARBA" id="ARBA00022737"/>
    </source>
</evidence>
<organism evidence="7 8">
    <name type="scientific">Phyllotreta striolata</name>
    <name type="common">Striped flea beetle</name>
    <name type="synonym">Crioceris striolata</name>
    <dbReference type="NCBI Taxonomy" id="444603"/>
    <lineage>
        <taxon>Eukaryota</taxon>
        <taxon>Metazoa</taxon>
        <taxon>Ecdysozoa</taxon>
        <taxon>Arthropoda</taxon>
        <taxon>Hexapoda</taxon>
        <taxon>Insecta</taxon>
        <taxon>Pterygota</taxon>
        <taxon>Neoptera</taxon>
        <taxon>Endopterygota</taxon>
        <taxon>Coleoptera</taxon>
        <taxon>Polyphaga</taxon>
        <taxon>Cucujiformia</taxon>
        <taxon>Chrysomeloidea</taxon>
        <taxon>Chrysomelidae</taxon>
        <taxon>Galerucinae</taxon>
        <taxon>Alticini</taxon>
        <taxon>Phyllotreta</taxon>
    </lineage>
</organism>
<evidence type="ECO:0000313" key="7">
    <source>
        <dbReference type="EMBL" id="CAG9860350.1"/>
    </source>
</evidence>
<dbReference type="SMART" id="SM00028">
    <property type="entry name" value="TPR"/>
    <property type="match status" value="3"/>
</dbReference>
<dbReference type="GO" id="GO:0003755">
    <property type="term" value="F:peptidyl-prolyl cis-trans isomerase activity"/>
    <property type="evidence" value="ECO:0007669"/>
    <property type="project" value="UniProtKB-KW"/>
</dbReference>
<keyword evidence="5" id="KW-1133">Transmembrane helix</keyword>
<feature type="compositionally biased region" description="Basic and acidic residues" evidence="4">
    <location>
        <begin position="25"/>
        <end position="37"/>
    </location>
</feature>
<dbReference type="AlphaFoldDB" id="A0A9N9TTR8"/>